<evidence type="ECO:0000313" key="1">
    <source>
        <dbReference type="EMBL" id="KAK0630413.1"/>
    </source>
</evidence>
<proteinExistence type="predicted"/>
<dbReference type="EMBL" id="JAULSR010000002">
    <property type="protein sequence ID" value="KAK0630413.1"/>
    <property type="molecule type" value="Genomic_DNA"/>
</dbReference>
<gene>
    <name evidence="1" type="ORF">B0T17DRAFT_220384</name>
</gene>
<reference evidence="1" key="1">
    <citation type="submission" date="2023-06" db="EMBL/GenBank/DDBJ databases">
        <title>Genome-scale phylogeny and comparative genomics of the fungal order Sordariales.</title>
        <authorList>
            <consortium name="Lawrence Berkeley National Laboratory"/>
            <person name="Hensen N."/>
            <person name="Bonometti L."/>
            <person name="Westerberg I."/>
            <person name="Brannstrom I.O."/>
            <person name="Guillou S."/>
            <person name="Cros-Aarteil S."/>
            <person name="Calhoun S."/>
            <person name="Haridas S."/>
            <person name="Kuo A."/>
            <person name="Mondo S."/>
            <person name="Pangilinan J."/>
            <person name="Riley R."/>
            <person name="LaButti K."/>
            <person name="Andreopoulos B."/>
            <person name="Lipzen A."/>
            <person name="Chen C."/>
            <person name="Yanf M."/>
            <person name="Daum C."/>
            <person name="Ng V."/>
            <person name="Clum A."/>
            <person name="Steindorff A."/>
            <person name="Ohm R."/>
            <person name="Martin F."/>
            <person name="Silar P."/>
            <person name="Natvig D."/>
            <person name="Lalanne C."/>
            <person name="Gautier V."/>
            <person name="Ament-velasquez S.L."/>
            <person name="Kruys A."/>
            <person name="Hutchinson M.I."/>
            <person name="Powell A.J."/>
            <person name="Barry K."/>
            <person name="Miller A.N."/>
            <person name="Grigoriev I.V."/>
            <person name="Debuchy R."/>
            <person name="Gladieux P."/>
            <person name="Thoren M.H."/>
            <person name="Johannesson H."/>
        </authorList>
    </citation>
    <scope>NUCLEOTIDE SEQUENCE</scope>
    <source>
        <strain evidence="1">SMH3391-2</strain>
    </source>
</reference>
<protein>
    <submittedName>
        <fullName evidence="1">Uncharacterized protein</fullName>
    </submittedName>
</protein>
<evidence type="ECO:0000313" key="2">
    <source>
        <dbReference type="Proteomes" id="UP001174934"/>
    </source>
</evidence>
<accession>A0AA40CAM2</accession>
<dbReference type="AlphaFoldDB" id="A0AA40CAM2"/>
<name>A0AA40CAM2_9PEZI</name>
<dbReference type="Proteomes" id="UP001174934">
    <property type="component" value="Unassembled WGS sequence"/>
</dbReference>
<keyword evidence="2" id="KW-1185">Reference proteome</keyword>
<organism evidence="1 2">
    <name type="scientific">Bombardia bombarda</name>
    <dbReference type="NCBI Taxonomy" id="252184"/>
    <lineage>
        <taxon>Eukaryota</taxon>
        <taxon>Fungi</taxon>
        <taxon>Dikarya</taxon>
        <taxon>Ascomycota</taxon>
        <taxon>Pezizomycotina</taxon>
        <taxon>Sordariomycetes</taxon>
        <taxon>Sordariomycetidae</taxon>
        <taxon>Sordariales</taxon>
        <taxon>Lasiosphaeriaceae</taxon>
        <taxon>Bombardia</taxon>
    </lineage>
</organism>
<sequence length="86" mass="9416">MCPVRADMSLFFRPVIGWMDVMATAVQLLVVMGGSTTGSGDLIIHFIPAPSHNDCPHHVQVRWEGADRISQAVSNLSSQLFVFCQS</sequence>
<comment type="caution">
    <text evidence="1">The sequence shown here is derived from an EMBL/GenBank/DDBJ whole genome shotgun (WGS) entry which is preliminary data.</text>
</comment>